<organism evidence="2 3">
    <name type="scientific">Phakopsora pachyrhizi</name>
    <name type="common">Asian soybean rust disease fungus</name>
    <dbReference type="NCBI Taxonomy" id="170000"/>
    <lineage>
        <taxon>Eukaryota</taxon>
        <taxon>Fungi</taxon>
        <taxon>Dikarya</taxon>
        <taxon>Basidiomycota</taxon>
        <taxon>Pucciniomycotina</taxon>
        <taxon>Pucciniomycetes</taxon>
        <taxon>Pucciniales</taxon>
        <taxon>Phakopsoraceae</taxon>
        <taxon>Phakopsora</taxon>
    </lineage>
</organism>
<gene>
    <name evidence="2" type="ORF">PPACK8108_LOCUS14032</name>
</gene>
<evidence type="ECO:0000313" key="2">
    <source>
        <dbReference type="EMBL" id="CAH7681442.1"/>
    </source>
</evidence>
<dbReference type="AlphaFoldDB" id="A0AAV0B3Y7"/>
<protein>
    <submittedName>
        <fullName evidence="2">Uncharacterized protein</fullName>
    </submittedName>
</protein>
<dbReference type="EMBL" id="CALTRL010003567">
    <property type="protein sequence ID" value="CAH7681442.1"/>
    <property type="molecule type" value="Genomic_DNA"/>
</dbReference>
<evidence type="ECO:0000313" key="3">
    <source>
        <dbReference type="Proteomes" id="UP001153365"/>
    </source>
</evidence>
<proteinExistence type="predicted"/>
<reference evidence="2" key="1">
    <citation type="submission" date="2022-06" db="EMBL/GenBank/DDBJ databases">
        <authorList>
            <consortium name="SYNGENTA / RWTH Aachen University"/>
        </authorList>
    </citation>
    <scope>NUCLEOTIDE SEQUENCE</scope>
</reference>
<accession>A0AAV0B3Y7</accession>
<sequence length="137" mass="15638">MTTPHETSFVSNQATSTPTLKDSSRTTTKSSTTAYNLSKDDDQSNPCKSLKLLWRIHVTMSYRLPLKSTKSRNFTNTMCSSSAMAIRRDPLLLFQKLKEAHQNPVFTLCHIKDIEKQRLVETRIVLLTPSLRKDHLS</sequence>
<keyword evidence="3" id="KW-1185">Reference proteome</keyword>
<evidence type="ECO:0000256" key="1">
    <source>
        <dbReference type="SAM" id="MobiDB-lite"/>
    </source>
</evidence>
<feature type="compositionally biased region" description="Polar residues" evidence="1">
    <location>
        <begin position="1"/>
        <end position="21"/>
    </location>
</feature>
<name>A0AAV0B3Y7_PHAPC</name>
<comment type="caution">
    <text evidence="2">The sequence shown here is derived from an EMBL/GenBank/DDBJ whole genome shotgun (WGS) entry which is preliminary data.</text>
</comment>
<feature type="region of interest" description="Disordered" evidence="1">
    <location>
        <begin position="1"/>
        <end position="44"/>
    </location>
</feature>
<dbReference type="Proteomes" id="UP001153365">
    <property type="component" value="Unassembled WGS sequence"/>
</dbReference>